<name>A0A7R9V366_9CHLO</name>
<keyword evidence="3 7" id="KW-0812">Transmembrane</keyword>
<feature type="compositionally biased region" description="Basic and acidic residues" evidence="6">
    <location>
        <begin position="330"/>
        <end position="346"/>
    </location>
</feature>
<feature type="transmembrane region" description="Helical" evidence="7">
    <location>
        <begin position="76"/>
        <end position="93"/>
    </location>
</feature>
<dbReference type="AlphaFoldDB" id="A0A7R9V366"/>
<dbReference type="PANTHER" id="PTHR16007">
    <property type="entry name" value="EPIDIDYMAL MEMBRANE PROTEIN E9-RELATED"/>
    <property type="match status" value="1"/>
</dbReference>
<organism evidence="8">
    <name type="scientific">Chlamydomonas euryale</name>
    <dbReference type="NCBI Taxonomy" id="1486919"/>
    <lineage>
        <taxon>Eukaryota</taxon>
        <taxon>Viridiplantae</taxon>
        <taxon>Chlorophyta</taxon>
        <taxon>core chlorophytes</taxon>
        <taxon>Chlorophyceae</taxon>
        <taxon>CS clade</taxon>
        <taxon>Chlamydomonadales</taxon>
        <taxon>Chlamydomonadaceae</taxon>
        <taxon>Chlamydomonas</taxon>
    </lineage>
</organism>
<evidence type="ECO:0000256" key="6">
    <source>
        <dbReference type="SAM" id="MobiDB-lite"/>
    </source>
</evidence>
<accession>A0A7R9V366</accession>
<feature type="region of interest" description="Disordered" evidence="6">
    <location>
        <begin position="281"/>
        <end position="346"/>
    </location>
</feature>
<keyword evidence="4 7" id="KW-1133">Transmembrane helix</keyword>
<keyword evidence="5 7" id="KW-0472">Membrane</keyword>
<dbReference type="Pfam" id="PF04819">
    <property type="entry name" value="DUF716"/>
    <property type="match status" value="1"/>
</dbReference>
<proteinExistence type="inferred from homology"/>
<evidence type="ECO:0000256" key="1">
    <source>
        <dbReference type="ARBA" id="ARBA00004141"/>
    </source>
</evidence>
<gene>
    <name evidence="8" type="ORF">CEUR00632_LOCUS2828</name>
</gene>
<dbReference type="EMBL" id="HBEC01006282">
    <property type="protein sequence ID" value="CAD8282793.1"/>
    <property type="molecule type" value="Transcribed_RNA"/>
</dbReference>
<evidence type="ECO:0000256" key="3">
    <source>
        <dbReference type="ARBA" id="ARBA00022692"/>
    </source>
</evidence>
<feature type="transmembrane region" description="Helical" evidence="7">
    <location>
        <begin position="182"/>
        <end position="201"/>
    </location>
</feature>
<evidence type="ECO:0000256" key="5">
    <source>
        <dbReference type="ARBA" id="ARBA00023136"/>
    </source>
</evidence>
<protein>
    <submittedName>
        <fullName evidence="8">Uncharacterized protein</fullName>
    </submittedName>
</protein>
<feature type="compositionally biased region" description="Gly residues" evidence="6">
    <location>
        <begin position="244"/>
        <end position="257"/>
    </location>
</feature>
<dbReference type="GO" id="GO:0016020">
    <property type="term" value="C:membrane"/>
    <property type="evidence" value="ECO:0007669"/>
    <property type="project" value="UniProtKB-SubCell"/>
</dbReference>
<comment type="similarity">
    <text evidence="2">Belongs to the TMEM45 family.</text>
</comment>
<feature type="transmembrane region" description="Helical" evidence="7">
    <location>
        <begin position="105"/>
        <end position="123"/>
    </location>
</feature>
<evidence type="ECO:0000256" key="2">
    <source>
        <dbReference type="ARBA" id="ARBA00006948"/>
    </source>
</evidence>
<dbReference type="InterPro" id="IPR006904">
    <property type="entry name" value="DUF716"/>
</dbReference>
<comment type="subcellular location">
    <subcellularLocation>
        <location evidence="1">Membrane</location>
        <topology evidence="1">Multi-pass membrane protein</topology>
    </subcellularLocation>
</comment>
<evidence type="ECO:0000256" key="4">
    <source>
        <dbReference type="ARBA" id="ARBA00022989"/>
    </source>
</evidence>
<feature type="region of interest" description="Disordered" evidence="6">
    <location>
        <begin position="239"/>
        <end position="261"/>
    </location>
</feature>
<feature type="transmembrane region" description="Helical" evidence="7">
    <location>
        <begin position="130"/>
        <end position="152"/>
    </location>
</feature>
<feature type="compositionally biased region" description="Polar residues" evidence="6">
    <location>
        <begin position="287"/>
        <end position="299"/>
    </location>
</feature>
<dbReference type="InterPro" id="IPR042127">
    <property type="entry name" value="TMEM45"/>
</dbReference>
<sequence>MLVHSQPAPPLTLCSALWCHGDVKTSAMTVAPWEGHIVGGNLNNYQHASVYPAFIISGIVDVLASRAKAPPGTDKLYLSLAFLYSAMLMGLHKKHAPLDRAVHTNLFYAMLATAVCTLGEVALPHSLMLSLGRVGTVALQGAWLLAAARMLFEKRPEWDEVVNPDHSADLTFDLSPTAMANVWFVMLCVAIAIGLLLAYLLGLAWARAQPGGEAVVLETVPLDLAERAGTYAAAVTEYDDDSGGEAGRSGGGDGGAWASGAGARSKASHGCLADPQRYRLFEDPMSGRNSPRANSTSGGSDDGNQHATLQQAPPRWRQASSDSSGLGRRGSGDHSDQGSANGDDRV</sequence>
<evidence type="ECO:0000313" key="8">
    <source>
        <dbReference type="EMBL" id="CAD8282793.1"/>
    </source>
</evidence>
<dbReference type="PANTHER" id="PTHR16007:SF15">
    <property type="entry name" value="TRANSMEMBRANE PROTEIN 45B"/>
    <property type="match status" value="1"/>
</dbReference>
<reference evidence="8" key="1">
    <citation type="submission" date="2021-01" db="EMBL/GenBank/DDBJ databases">
        <authorList>
            <person name="Corre E."/>
            <person name="Pelletier E."/>
            <person name="Niang G."/>
            <person name="Scheremetjew M."/>
            <person name="Finn R."/>
            <person name="Kale V."/>
            <person name="Holt S."/>
            <person name="Cochrane G."/>
            <person name="Meng A."/>
            <person name="Brown T."/>
            <person name="Cohen L."/>
        </authorList>
    </citation>
    <scope>NUCLEOTIDE SEQUENCE</scope>
    <source>
        <strain evidence="8">CCMP219</strain>
    </source>
</reference>
<evidence type="ECO:0000256" key="7">
    <source>
        <dbReference type="SAM" id="Phobius"/>
    </source>
</evidence>